<dbReference type="EMBL" id="AP022613">
    <property type="protein sequence ID" value="BBZ40451.1"/>
    <property type="molecule type" value="Genomic_DNA"/>
</dbReference>
<feature type="region of interest" description="Disordered" evidence="1">
    <location>
        <begin position="148"/>
        <end position="195"/>
    </location>
</feature>
<evidence type="ECO:0000313" key="3">
    <source>
        <dbReference type="Proteomes" id="UP000467385"/>
    </source>
</evidence>
<feature type="compositionally biased region" description="Pro residues" evidence="1">
    <location>
        <begin position="39"/>
        <end position="50"/>
    </location>
</feature>
<proteinExistence type="predicted"/>
<sequence length="195" mass="19530">MGIAPIPDIAELTIRAGIDPCHVGGTDIAPTNRALPKSAPMPAPRPPAPPKGLRSGTALPTNFVASPANAAALAPAKPAVAAPLLLAICAMLINGEIAILAGYIAICATDVNGDNPDAADSTADNAADGFDTAELTTEATFVNVEVTDEPTDEPNDDNAAVACDSNDDTHPVNPAKLNGGTSNCANVDATDADVE</sequence>
<feature type="region of interest" description="Disordered" evidence="1">
    <location>
        <begin position="29"/>
        <end position="53"/>
    </location>
</feature>
<gene>
    <name evidence="2" type="ORF">MCNS_35140</name>
</gene>
<protein>
    <submittedName>
        <fullName evidence="2">Uncharacterized protein</fullName>
    </submittedName>
</protein>
<name>A0A7I7YHY4_9MYCO</name>
<accession>A0A7I7YHY4</accession>
<reference evidence="2 3" key="1">
    <citation type="journal article" date="2019" name="Emerg. Microbes Infect.">
        <title>Comprehensive subspecies identification of 175 nontuberculous mycobacteria species based on 7547 genomic profiles.</title>
        <authorList>
            <person name="Matsumoto Y."/>
            <person name="Kinjo T."/>
            <person name="Motooka D."/>
            <person name="Nabeya D."/>
            <person name="Jung N."/>
            <person name="Uechi K."/>
            <person name="Horii T."/>
            <person name="Iida T."/>
            <person name="Fujita J."/>
            <person name="Nakamura S."/>
        </authorList>
    </citation>
    <scope>NUCLEOTIDE SEQUENCE [LARGE SCALE GENOMIC DNA]</scope>
    <source>
        <strain evidence="2 3">JCM 14738</strain>
    </source>
</reference>
<keyword evidence="3" id="KW-1185">Reference proteome</keyword>
<evidence type="ECO:0000313" key="2">
    <source>
        <dbReference type="EMBL" id="BBZ40451.1"/>
    </source>
</evidence>
<evidence type="ECO:0000256" key="1">
    <source>
        <dbReference type="SAM" id="MobiDB-lite"/>
    </source>
</evidence>
<dbReference type="AlphaFoldDB" id="A0A7I7YHY4"/>
<dbReference type="Proteomes" id="UP000467385">
    <property type="component" value="Chromosome"/>
</dbReference>
<organism evidence="2 3">
    <name type="scientific">Mycobacterium conspicuum</name>
    <dbReference type="NCBI Taxonomy" id="44010"/>
    <lineage>
        <taxon>Bacteria</taxon>
        <taxon>Bacillati</taxon>
        <taxon>Actinomycetota</taxon>
        <taxon>Actinomycetes</taxon>
        <taxon>Mycobacteriales</taxon>
        <taxon>Mycobacteriaceae</taxon>
        <taxon>Mycobacterium</taxon>
    </lineage>
</organism>